<dbReference type="InterPro" id="IPR002048">
    <property type="entry name" value="EF_hand_dom"/>
</dbReference>
<comment type="caution">
    <text evidence="7">The sequence shown here is derived from an EMBL/GenBank/DDBJ whole genome shotgun (WGS) entry which is preliminary data.</text>
</comment>
<dbReference type="Pfam" id="PF13499">
    <property type="entry name" value="EF-hand_7"/>
    <property type="match status" value="2"/>
</dbReference>
<feature type="domain" description="EF-hand" evidence="6">
    <location>
        <begin position="114"/>
        <end position="148"/>
    </location>
</feature>
<protein>
    <recommendedName>
        <fullName evidence="1">Calmodulin</fullName>
    </recommendedName>
</protein>
<keyword evidence="4" id="KW-0106">Calcium</keyword>
<evidence type="ECO:0000256" key="2">
    <source>
        <dbReference type="ARBA" id="ARBA00022723"/>
    </source>
</evidence>
<evidence type="ECO:0000256" key="5">
    <source>
        <dbReference type="ARBA" id="ARBA00022990"/>
    </source>
</evidence>
<gene>
    <name evidence="7" type="ORF">BSTOLATCC_MIC15532</name>
</gene>
<evidence type="ECO:0000313" key="8">
    <source>
        <dbReference type="Proteomes" id="UP001162131"/>
    </source>
</evidence>
<dbReference type="PANTHER" id="PTHR23048">
    <property type="entry name" value="MYOSIN LIGHT CHAIN 1, 3"/>
    <property type="match status" value="1"/>
</dbReference>
<feature type="domain" description="EF-hand" evidence="6">
    <location>
        <begin position="4"/>
        <end position="39"/>
    </location>
</feature>
<dbReference type="FunFam" id="1.10.238.10:FF:000001">
    <property type="entry name" value="Calmodulin 1"/>
    <property type="match status" value="1"/>
</dbReference>
<dbReference type="CDD" id="cd00051">
    <property type="entry name" value="EFh"/>
    <property type="match status" value="1"/>
</dbReference>
<evidence type="ECO:0000256" key="3">
    <source>
        <dbReference type="ARBA" id="ARBA00022737"/>
    </source>
</evidence>
<evidence type="ECO:0000259" key="6">
    <source>
        <dbReference type="PROSITE" id="PS50222"/>
    </source>
</evidence>
<dbReference type="Gene3D" id="1.10.238.10">
    <property type="entry name" value="EF-hand"/>
    <property type="match status" value="1"/>
</dbReference>
<dbReference type="InterPro" id="IPR050230">
    <property type="entry name" value="CALM/Myosin/TropC-like"/>
</dbReference>
<dbReference type="EMBL" id="CAJZBQ010000015">
    <property type="protein sequence ID" value="CAG9316091.1"/>
    <property type="molecule type" value="Genomic_DNA"/>
</dbReference>
<proteinExistence type="predicted"/>
<keyword evidence="5" id="KW-0007">Acetylation</keyword>
<dbReference type="InterPro" id="IPR018247">
    <property type="entry name" value="EF_Hand_1_Ca_BS"/>
</dbReference>
<evidence type="ECO:0000256" key="1">
    <source>
        <dbReference type="ARBA" id="ARBA00020786"/>
    </source>
</evidence>
<dbReference type="Proteomes" id="UP001162131">
    <property type="component" value="Unassembled WGS sequence"/>
</dbReference>
<sequence>MIFENFEDLEDCFQLFDSNHNGYLNTQELSNAFRALGLNPSLGQVEKLLQSVDLHHRNQINVDEFAKLFGLAKPECSISKEQLIREISKFDRDRNGFIDADELRNILSSRGEPLDSHHIDEILHDFDTNGDGRLSIEELANGLLGLSK</sequence>
<organism evidence="7 8">
    <name type="scientific">Blepharisma stoltei</name>
    <dbReference type="NCBI Taxonomy" id="1481888"/>
    <lineage>
        <taxon>Eukaryota</taxon>
        <taxon>Sar</taxon>
        <taxon>Alveolata</taxon>
        <taxon>Ciliophora</taxon>
        <taxon>Postciliodesmatophora</taxon>
        <taxon>Heterotrichea</taxon>
        <taxon>Heterotrichida</taxon>
        <taxon>Blepharismidae</taxon>
        <taxon>Blepharisma</taxon>
    </lineage>
</organism>
<dbReference type="InterPro" id="IPR011992">
    <property type="entry name" value="EF-hand-dom_pair"/>
</dbReference>
<evidence type="ECO:0000313" key="7">
    <source>
        <dbReference type="EMBL" id="CAG9316091.1"/>
    </source>
</evidence>
<dbReference type="AlphaFoldDB" id="A0AAU9J2X0"/>
<feature type="domain" description="EF-hand" evidence="6">
    <location>
        <begin position="78"/>
        <end position="113"/>
    </location>
</feature>
<keyword evidence="2" id="KW-0479">Metal-binding</keyword>
<evidence type="ECO:0000256" key="4">
    <source>
        <dbReference type="ARBA" id="ARBA00022837"/>
    </source>
</evidence>
<name>A0AAU9J2X0_9CILI</name>
<dbReference type="SUPFAM" id="SSF47473">
    <property type="entry name" value="EF-hand"/>
    <property type="match status" value="1"/>
</dbReference>
<reference evidence="7" key="1">
    <citation type="submission" date="2021-09" db="EMBL/GenBank/DDBJ databases">
        <authorList>
            <consortium name="AG Swart"/>
            <person name="Singh M."/>
            <person name="Singh A."/>
            <person name="Seah K."/>
            <person name="Emmerich C."/>
        </authorList>
    </citation>
    <scope>NUCLEOTIDE SEQUENCE</scope>
    <source>
        <strain evidence="7">ATCC30299</strain>
    </source>
</reference>
<dbReference type="PROSITE" id="PS00018">
    <property type="entry name" value="EF_HAND_1"/>
    <property type="match status" value="3"/>
</dbReference>
<dbReference type="GO" id="GO:0005509">
    <property type="term" value="F:calcium ion binding"/>
    <property type="evidence" value="ECO:0007669"/>
    <property type="project" value="InterPro"/>
</dbReference>
<keyword evidence="3" id="KW-0677">Repeat</keyword>
<dbReference type="GO" id="GO:0016460">
    <property type="term" value="C:myosin II complex"/>
    <property type="evidence" value="ECO:0007669"/>
    <property type="project" value="TreeGrafter"/>
</dbReference>
<dbReference type="PROSITE" id="PS50222">
    <property type="entry name" value="EF_HAND_2"/>
    <property type="match status" value="3"/>
</dbReference>
<dbReference type="SMART" id="SM00054">
    <property type="entry name" value="EFh"/>
    <property type="match status" value="4"/>
</dbReference>
<keyword evidence="8" id="KW-1185">Reference proteome</keyword>
<dbReference type="PANTHER" id="PTHR23048:SF0">
    <property type="entry name" value="CALMODULIN LIKE 3"/>
    <property type="match status" value="1"/>
</dbReference>
<accession>A0AAU9J2X0</accession>